<feature type="transmembrane region" description="Helical" evidence="6">
    <location>
        <begin position="315"/>
        <end position="336"/>
    </location>
</feature>
<accession>A0A0G4L0T3</accession>
<evidence type="ECO:0000256" key="1">
    <source>
        <dbReference type="ARBA" id="ARBA00004141"/>
    </source>
</evidence>
<feature type="transmembrane region" description="Helical" evidence="6">
    <location>
        <begin position="356"/>
        <end position="375"/>
    </location>
</feature>
<dbReference type="PANTHER" id="PTHR22950">
    <property type="entry name" value="AMINO ACID TRANSPORTER"/>
    <property type="match status" value="1"/>
</dbReference>
<feature type="transmembrane region" description="Helical" evidence="6">
    <location>
        <begin position="471"/>
        <end position="493"/>
    </location>
</feature>
<dbReference type="Proteomes" id="UP000044602">
    <property type="component" value="Unassembled WGS sequence"/>
</dbReference>
<feature type="transmembrane region" description="Helical" evidence="6">
    <location>
        <begin position="98"/>
        <end position="120"/>
    </location>
</feature>
<dbReference type="GO" id="GO:0015179">
    <property type="term" value="F:L-amino acid transmembrane transporter activity"/>
    <property type="evidence" value="ECO:0007669"/>
    <property type="project" value="TreeGrafter"/>
</dbReference>
<reference evidence="8 9" key="1">
    <citation type="submission" date="2015-05" db="EMBL/GenBank/DDBJ databases">
        <authorList>
            <person name="Wang D.B."/>
            <person name="Wang M."/>
        </authorList>
    </citation>
    <scope>NUCLEOTIDE SEQUENCE [LARGE SCALE GENOMIC DNA]</scope>
    <source>
        <strain evidence="8">VL1</strain>
    </source>
</reference>
<proteinExistence type="inferred from homology"/>
<dbReference type="EMBL" id="CVQH01006668">
    <property type="protein sequence ID" value="CRK15622.1"/>
    <property type="molecule type" value="Genomic_DNA"/>
</dbReference>
<keyword evidence="3 6" id="KW-0812">Transmembrane</keyword>
<protein>
    <recommendedName>
        <fullName evidence="7">Amino acid transporter transmembrane domain-containing protein</fullName>
    </recommendedName>
</protein>
<feature type="transmembrane region" description="Helical" evidence="6">
    <location>
        <begin position="396"/>
        <end position="422"/>
    </location>
</feature>
<dbReference type="Pfam" id="PF01490">
    <property type="entry name" value="Aa_trans"/>
    <property type="match status" value="1"/>
</dbReference>
<feature type="transmembrane region" description="Helical" evidence="6">
    <location>
        <begin position="428"/>
        <end position="450"/>
    </location>
</feature>
<dbReference type="STRING" id="100787.A0A0G4L0T3"/>
<evidence type="ECO:0000256" key="6">
    <source>
        <dbReference type="SAM" id="Phobius"/>
    </source>
</evidence>
<evidence type="ECO:0000313" key="8">
    <source>
        <dbReference type="EMBL" id="CRK15622.1"/>
    </source>
</evidence>
<evidence type="ECO:0000256" key="5">
    <source>
        <dbReference type="ARBA" id="ARBA00023136"/>
    </source>
</evidence>
<evidence type="ECO:0000259" key="7">
    <source>
        <dbReference type="Pfam" id="PF01490"/>
    </source>
</evidence>
<comment type="subcellular location">
    <subcellularLocation>
        <location evidence="1">Membrane</location>
        <topology evidence="1">Multi-pass membrane protein</topology>
    </subcellularLocation>
</comment>
<dbReference type="GO" id="GO:0016020">
    <property type="term" value="C:membrane"/>
    <property type="evidence" value="ECO:0007669"/>
    <property type="project" value="UniProtKB-SubCell"/>
</dbReference>
<feature type="transmembrane region" description="Helical" evidence="6">
    <location>
        <begin position="229"/>
        <end position="251"/>
    </location>
</feature>
<evidence type="ECO:0000256" key="3">
    <source>
        <dbReference type="ARBA" id="ARBA00022692"/>
    </source>
</evidence>
<keyword evidence="5 6" id="KW-0472">Membrane</keyword>
<name>A0A0G4L0T3_VERLO</name>
<comment type="similarity">
    <text evidence="2">Belongs to the amino acid/polyamine transporter 2 family.</text>
</comment>
<organism evidence="8 9">
    <name type="scientific">Verticillium longisporum</name>
    <name type="common">Verticillium dahliae var. longisporum</name>
    <dbReference type="NCBI Taxonomy" id="100787"/>
    <lineage>
        <taxon>Eukaryota</taxon>
        <taxon>Fungi</taxon>
        <taxon>Dikarya</taxon>
        <taxon>Ascomycota</taxon>
        <taxon>Pezizomycotina</taxon>
        <taxon>Sordariomycetes</taxon>
        <taxon>Hypocreomycetidae</taxon>
        <taxon>Glomerellales</taxon>
        <taxon>Plectosphaerellaceae</taxon>
        <taxon>Verticillium</taxon>
    </lineage>
</organism>
<evidence type="ECO:0000256" key="2">
    <source>
        <dbReference type="ARBA" id="ARBA00008066"/>
    </source>
</evidence>
<feature type="transmembrane region" description="Helical" evidence="6">
    <location>
        <begin position="70"/>
        <end position="92"/>
    </location>
</feature>
<dbReference type="InterPro" id="IPR013057">
    <property type="entry name" value="AA_transpt_TM"/>
</dbReference>
<evidence type="ECO:0000256" key="4">
    <source>
        <dbReference type="ARBA" id="ARBA00022989"/>
    </source>
</evidence>
<evidence type="ECO:0000313" key="9">
    <source>
        <dbReference type="Proteomes" id="UP000044602"/>
    </source>
</evidence>
<keyword evidence="9" id="KW-1185">Reference proteome</keyword>
<keyword evidence="4 6" id="KW-1133">Transmembrane helix</keyword>
<dbReference type="PANTHER" id="PTHR22950:SF697">
    <property type="entry name" value="AMINO ACID TRANSPORTER (EUROFUNG)"/>
    <property type="match status" value="1"/>
</dbReference>
<gene>
    <name evidence="8" type="ORF">BN1708_002812</name>
</gene>
<dbReference type="AlphaFoldDB" id="A0A0G4L0T3"/>
<sequence>MSFACEGIIASNSNASNSSASGTSNIATISKTSSPSSSIATNASKFEASRSRCYAVENPGEVFDQSEYRALGWIPAAVILLTLCFATGVLPIPATFSVLGYVPGLLVLLGFGALTTYYAYIMYVFRMRYAGIHNIADAAGMVGGPPCLARGGWRSVHCSLDVSKPLLILAGHAELQRLTLNRLASGAGFVGLAQGFKALSSRNVCNTVWTLVAAVCTALLASIQTLGKLTIFTWIGFASLFTAVFIIVIGVTQVDRPAAAPQEGPFDIGVVTIGAPAVAPGLTAAVNIFAAFSSTPTFMPVIAEMKAPRAFKKSLFSSQIVLFICHVTMSLVVYLYCGKYVASPALGSAGGLLMKIAHGISIPGFIMTCTLRVHLAAKTLVVRSLRHSEHLQNRSFTHWAVWLYVGSTIGISSLAFICAGAVPFFSYLIGLHGALCLAPTCLVIPAWMGLYMDWELRRTSWKKRGVCHLHMFTVMVGLFMTVGGTTTTIQSIVDAYEAGSVGTPFSCT</sequence>
<feature type="domain" description="Amino acid transporter transmembrane" evidence="7">
    <location>
        <begin position="202"/>
        <end position="489"/>
    </location>
</feature>